<evidence type="ECO:0000313" key="6">
    <source>
        <dbReference type="Proteomes" id="UP001138708"/>
    </source>
</evidence>
<evidence type="ECO:0000313" key="5">
    <source>
        <dbReference type="Proteomes" id="UP000746741"/>
    </source>
</evidence>
<proteinExistence type="predicted"/>
<accession>A0A9X9WMY6</accession>
<feature type="transmembrane region" description="Helical" evidence="2">
    <location>
        <begin position="268"/>
        <end position="290"/>
    </location>
</feature>
<evidence type="ECO:0000313" key="3">
    <source>
        <dbReference type="EMBL" id="MBR0661696.1"/>
    </source>
</evidence>
<keyword evidence="2" id="KW-0472">Membrane</keyword>
<dbReference type="RefSeq" id="WP_168043995.1">
    <property type="nucleotide sequence ID" value="NZ_JAAEDK010000061.1"/>
</dbReference>
<comment type="caution">
    <text evidence="3">The sequence shown here is derived from an EMBL/GenBank/DDBJ whole genome shotgun (WGS) entry which is preliminary data.</text>
</comment>
<sequence length="432" mass="49247">MTEEYKPIPRTPDRQALKFFEALEETLNFSNSTINLIGSHETIKFPSDDIIEKIIESDGYIVSRITSNKAIHGRTNNGSPVHVSVTFQRGEPKLNSNSRTLIEPSVYVDTIQISGVEHADAAMAFDINQLIQNDLISKSTPLLLPDPGSTLRGVVETHHQLISALESKMLAISDNFTEKRLNFEKEFDNRKKILEEEYYKKTVQLSEDERTLRDAIKNEADALEAQRQALDDRNNTHARREIRQNLKKQLNSYKEHFRLTKQTRSLRWPIHFAVILGVGLSSLGVFWTLSQNIPEGDYWARAIFSVKSAAFSFFAAGLVIWYLKWLTKWSDRHADAEFHLRQLELDIDRASWLVETSFEWKSSQDSPIPNQLLDALSRNLFSDATRSEMPDQSPADHLASTLLGEASRLKLNIGGHEIEVSRNGLKKLSKSE</sequence>
<dbReference type="EMBL" id="JAAEDK010000061">
    <property type="protein sequence ID" value="MBR0661696.1"/>
    <property type="molecule type" value="Genomic_DNA"/>
</dbReference>
<keyword evidence="2" id="KW-1133">Transmembrane helix</keyword>
<reference evidence="4 5" key="2">
    <citation type="submission" date="2020-02" db="EMBL/GenBank/DDBJ databases">
        <authorList>
            <person name="Sun Q."/>
            <person name="Inoue M."/>
        </authorList>
    </citation>
    <scope>NUCLEOTIDE SEQUENCE [LARGE SCALE GENOMIC DNA]</scope>
    <source>
        <strain evidence="4 5">KCTC 22478</strain>
    </source>
</reference>
<dbReference type="Proteomes" id="UP000746741">
    <property type="component" value="Unassembled WGS sequence"/>
</dbReference>
<keyword evidence="5" id="KW-1185">Reference proteome</keyword>
<reference evidence="3" key="1">
    <citation type="submission" date="2020-01" db="EMBL/GenBank/DDBJ databases">
        <authorList>
            <person name="Rat A."/>
        </authorList>
    </citation>
    <scope>NUCLEOTIDE SEQUENCE</scope>
    <source>
        <strain evidence="3">LMG 31161</strain>
    </source>
</reference>
<evidence type="ECO:0000313" key="4">
    <source>
        <dbReference type="EMBL" id="NKE20087.1"/>
    </source>
</evidence>
<keyword evidence="2" id="KW-0812">Transmembrane</keyword>
<dbReference type="Proteomes" id="UP001138708">
    <property type="component" value="Unassembled WGS sequence"/>
</dbReference>
<keyword evidence="1" id="KW-0175">Coiled coil</keyword>
<feature type="transmembrane region" description="Helical" evidence="2">
    <location>
        <begin position="302"/>
        <end position="323"/>
    </location>
</feature>
<reference evidence="3" key="3">
    <citation type="journal article" date="2021" name="Syst. Appl. Microbiol.">
        <title>Roseomonas hellenica sp. nov., isolated from roots of wild-growing Alkanna tinctoria.</title>
        <authorList>
            <person name="Rat A."/>
            <person name="Naranjo H.D."/>
            <person name="Lebbe L."/>
            <person name="Cnockaert M."/>
            <person name="Krigas N."/>
            <person name="Grigoriadou K."/>
            <person name="Maloupa E."/>
            <person name="Willems A."/>
        </authorList>
    </citation>
    <scope>NUCLEOTIDE SEQUENCE</scope>
    <source>
        <strain evidence="3">LMG 31161</strain>
    </source>
</reference>
<dbReference type="EMBL" id="JAAVUP010000019">
    <property type="protein sequence ID" value="NKE20087.1"/>
    <property type="molecule type" value="Genomic_DNA"/>
</dbReference>
<feature type="coiled-coil region" evidence="1">
    <location>
        <begin position="206"/>
        <end position="240"/>
    </location>
</feature>
<gene>
    <name evidence="4" type="ORF">GWK15_24240</name>
    <name evidence="3" type="ORF">GXW75_20750</name>
</gene>
<evidence type="ECO:0000256" key="1">
    <source>
        <dbReference type="SAM" id="Coils"/>
    </source>
</evidence>
<protein>
    <submittedName>
        <fullName evidence="3">Uncharacterized protein</fullName>
    </submittedName>
</protein>
<evidence type="ECO:0000256" key="2">
    <source>
        <dbReference type="SAM" id="Phobius"/>
    </source>
</evidence>
<organism evidence="3 6">
    <name type="scientific">Neoroseomonas oryzicola</name>
    <dbReference type="NCBI Taxonomy" id="535904"/>
    <lineage>
        <taxon>Bacteria</taxon>
        <taxon>Pseudomonadati</taxon>
        <taxon>Pseudomonadota</taxon>
        <taxon>Alphaproteobacteria</taxon>
        <taxon>Acetobacterales</taxon>
        <taxon>Acetobacteraceae</taxon>
        <taxon>Neoroseomonas</taxon>
    </lineage>
</organism>
<name>A0A9X9WMY6_9PROT</name>
<dbReference type="AlphaFoldDB" id="A0A9X9WMY6"/>